<reference evidence="1 2" key="1">
    <citation type="submission" date="2016-04" db="EMBL/GenBank/DDBJ databases">
        <title>Genome analyses suggest a sexual origin of heterokaryosis in a supposedly ancient asexual fungus.</title>
        <authorList>
            <person name="Ropars J."/>
            <person name="Sedzielewska K."/>
            <person name="Noel J."/>
            <person name="Charron P."/>
            <person name="Farinelli L."/>
            <person name="Marton T."/>
            <person name="Kruger M."/>
            <person name="Pelin A."/>
            <person name="Brachmann A."/>
            <person name="Corradi N."/>
        </authorList>
    </citation>
    <scope>NUCLEOTIDE SEQUENCE [LARGE SCALE GENOMIC DNA]</scope>
    <source>
        <strain evidence="1 2">C2</strain>
    </source>
</reference>
<sequence length="197" mass="22565">MLSRVKKQKEPRVCLSVLHFDLDQWTYQIYRKTSLTLNATSESVVKAGKVEISIKRGQKSELSIYDEAAGKSTKSQIPSNALKRIEPRVWSLDDFEMGSPLGVSLRREFGAFSLLSGSGTRFSTSHLIGNPKRELDIREAISFLEKEDIKFWKHLKKTKHKHPISISSLEKSIFEYKDAAFPEPKQRNRLELTRGLN</sequence>
<dbReference type="VEuPathDB" id="FungiDB:RhiirA1_527909"/>
<comment type="caution">
    <text evidence="1">The sequence shown here is derived from an EMBL/GenBank/DDBJ whole genome shotgun (WGS) entry which is preliminary data.</text>
</comment>
<reference evidence="1 2" key="2">
    <citation type="submission" date="2017-10" db="EMBL/GenBank/DDBJ databases">
        <title>Extensive intraspecific genome diversity in a model arbuscular mycorrhizal fungus.</title>
        <authorList>
            <person name="Chen E.C.H."/>
            <person name="Morin E."/>
            <person name="Baudet D."/>
            <person name="Noel J."/>
            <person name="Ndikumana S."/>
            <person name="Charron P."/>
            <person name="St-Onge C."/>
            <person name="Giorgi J."/>
            <person name="Grigoriev I.V."/>
            <person name="Roux C."/>
            <person name="Martin F.M."/>
            <person name="Corradi N."/>
        </authorList>
    </citation>
    <scope>NUCLEOTIDE SEQUENCE [LARGE SCALE GENOMIC DNA]</scope>
    <source>
        <strain evidence="1 2">C2</strain>
    </source>
</reference>
<evidence type="ECO:0000313" key="1">
    <source>
        <dbReference type="EMBL" id="PKK77295.1"/>
    </source>
</evidence>
<dbReference type="EMBL" id="LLXL01000136">
    <property type="protein sequence ID" value="PKK77295.1"/>
    <property type="molecule type" value="Genomic_DNA"/>
</dbReference>
<gene>
    <name evidence="1" type="ORF">RhiirC2_771495</name>
</gene>
<dbReference type="Proteomes" id="UP000233469">
    <property type="component" value="Unassembled WGS sequence"/>
</dbReference>
<name>A0A2N1NTS5_9GLOM</name>
<evidence type="ECO:0000313" key="2">
    <source>
        <dbReference type="Proteomes" id="UP000233469"/>
    </source>
</evidence>
<proteinExistence type="predicted"/>
<dbReference type="AlphaFoldDB" id="A0A2N1NTS5"/>
<dbReference type="VEuPathDB" id="FungiDB:RhiirFUN_005522"/>
<protein>
    <submittedName>
        <fullName evidence="1">Uncharacterized protein</fullName>
    </submittedName>
</protein>
<organism evidence="1 2">
    <name type="scientific">Rhizophagus irregularis</name>
    <dbReference type="NCBI Taxonomy" id="588596"/>
    <lineage>
        <taxon>Eukaryota</taxon>
        <taxon>Fungi</taxon>
        <taxon>Fungi incertae sedis</taxon>
        <taxon>Mucoromycota</taxon>
        <taxon>Glomeromycotina</taxon>
        <taxon>Glomeromycetes</taxon>
        <taxon>Glomerales</taxon>
        <taxon>Glomeraceae</taxon>
        <taxon>Rhizophagus</taxon>
    </lineage>
</organism>
<dbReference type="VEuPathDB" id="FungiDB:FUN_005824"/>
<accession>A0A2N1NTS5</accession>